<name>A0A653B0G4_ECTOL</name>
<dbReference type="EMBL" id="LR130779">
    <property type="protein sequence ID" value="VDN61836.1"/>
    <property type="molecule type" value="Genomic_DNA"/>
</dbReference>
<reference evidence="1" key="1">
    <citation type="submission" date="2018-11" db="EMBL/GenBank/DDBJ databases">
        <authorList>
            <consortium name="Genoscope - CEA"/>
            <person name="William W."/>
        </authorList>
    </citation>
    <scope>NUCLEOTIDE SEQUENCE [LARGE SCALE GENOMIC DNA]</scope>
    <source>
        <strain evidence="1">T9AD</strain>
    </source>
</reference>
<organism evidence="1">
    <name type="scientific">Ectopseudomonas oleovorans</name>
    <name type="common">Pseudomonas oleovorans</name>
    <dbReference type="NCBI Taxonomy" id="301"/>
    <lineage>
        <taxon>Bacteria</taxon>
        <taxon>Pseudomonadati</taxon>
        <taxon>Pseudomonadota</taxon>
        <taxon>Gammaproteobacteria</taxon>
        <taxon>Pseudomonadales</taxon>
        <taxon>Pseudomonadaceae</taxon>
        <taxon>Ectopseudomonas</taxon>
    </lineage>
</organism>
<sequence length="421" mass="47921">MAKDKKIDITAVSKRLEHLIPRYIDSLANEGNEDYQGAFEIFEFDEPLLKALTKTTYAAKHLDYDFFMGLIHSVIVNYGIHDPEEAATAISDYVESTNDRRDWVAVFPYIFNNPLRDFPLGKDKDLDLKFGAFTVKTKSHEFESLEKILQAEFKLTSVSRTDHQHQTHQGSGSINKCPLIMFEVHGAEDAAFHYGRWKLKYFTNLLEVYGVLAGCKGGGWASNEIDTNHAFLINKVTGGIERSPLTASTRINLCPDSGFYDSLDEEFSVYSNMITNHNDKLFARLKSALNFFSRALNGTDRVLGFISYVIAIEAIFSRDKHTPIRITLAEYIALLCYPREERVGIYKDIKKIYDTRSALVHTGKIDIDVELIKKTETIAAKTILHTFRLYHKLNSSDQGNIEDLFFDHLRDLRLGVSTSSE</sequence>
<proteinExistence type="predicted"/>
<dbReference type="AlphaFoldDB" id="A0A653B0G4"/>
<gene>
    <name evidence="1" type="ORF">POT9AD_0845</name>
</gene>
<evidence type="ECO:0000313" key="1">
    <source>
        <dbReference type="EMBL" id="VDN61836.1"/>
    </source>
</evidence>
<protein>
    <submittedName>
        <fullName evidence="1">Uncharacterized protein</fullName>
    </submittedName>
</protein>
<dbReference type="OrthoDB" id="8445027at2"/>
<accession>A0A653B0G4</accession>